<dbReference type="InterPro" id="IPR015655">
    <property type="entry name" value="PP2C"/>
</dbReference>
<evidence type="ECO:0000256" key="6">
    <source>
        <dbReference type="ARBA" id="ARBA00022912"/>
    </source>
</evidence>
<dbReference type="PROSITE" id="PS01032">
    <property type="entry name" value="PPM_1"/>
    <property type="match status" value="1"/>
</dbReference>
<comment type="similarity">
    <text evidence="9">Belongs to the PP2C family.</text>
</comment>
<dbReference type="PANTHER" id="PTHR13832">
    <property type="entry name" value="PROTEIN PHOSPHATASE 2C"/>
    <property type="match status" value="1"/>
</dbReference>
<dbReference type="SMART" id="SM00332">
    <property type="entry name" value="PP2Cc"/>
    <property type="match status" value="1"/>
</dbReference>
<evidence type="ECO:0000259" key="10">
    <source>
        <dbReference type="PROSITE" id="PS51746"/>
    </source>
</evidence>
<evidence type="ECO:0000256" key="7">
    <source>
        <dbReference type="ARBA" id="ARBA00047761"/>
    </source>
</evidence>
<accession>A0A8S1PG08</accession>
<dbReference type="GO" id="GO:0016020">
    <property type="term" value="C:membrane"/>
    <property type="evidence" value="ECO:0007669"/>
    <property type="project" value="UniProtKB-SubCell"/>
</dbReference>
<evidence type="ECO:0000256" key="4">
    <source>
        <dbReference type="ARBA" id="ARBA00022723"/>
    </source>
</evidence>
<evidence type="ECO:0000256" key="5">
    <source>
        <dbReference type="ARBA" id="ARBA00022801"/>
    </source>
</evidence>
<dbReference type="Pfam" id="PF00481">
    <property type="entry name" value="PP2C"/>
    <property type="match status" value="1"/>
</dbReference>
<evidence type="ECO:0000256" key="1">
    <source>
        <dbReference type="ARBA" id="ARBA00001946"/>
    </source>
</evidence>
<keyword evidence="12" id="KW-1185">Reference proteome</keyword>
<sequence>MGIKGSKPNLSQKTTRTHSKGITCSSCQMQGWREYMEDFILIKEQEEFQLYGVFDGHGGQEVSEFLSEHFYEIFEMELNKNPENYYVVLESTFETLDTILAHQIASSKVGSTAIIVLVTKEKVYIANLGDSRAILFSNESLQQLSYDHNIEMEYDRIIANGGYIRDDRINGSLTVARAFGDFFLKSSRCSIISSKPDIFMIDRPQNKYILLASDGIWECADNQQISKNLMENNSLGKLFNQLIAKNINQENGYDNMSAILIQF</sequence>
<comment type="subcellular location">
    <subcellularLocation>
        <location evidence="2">Membrane</location>
        <topology evidence="2">Peripheral membrane protein</topology>
    </subcellularLocation>
</comment>
<organism evidence="11 12">
    <name type="scientific">Paramecium sonneborni</name>
    <dbReference type="NCBI Taxonomy" id="65129"/>
    <lineage>
        <taxon>Eukaryota</taxon>
        <taxon>Sar</taxon>
        <taxon>Alveolata</taxon>
        <taxon>Ciliophora</taxon>
        <taxon>Intramacronucleata</taxon>
        <taxon>Oligohymenophorea</taxon>
        <taxon>Peniculida</taxon>
        <taxon>Parameciidae</taxon>
        <taxon>Paramecium</taxon>
    </lineage>
</organism>
<keyword evidence="4" id="KW-0479">Metal-binding</keyword>
<dbReference type="PROSITE" id="PS51746">
    <property type="entry name" value="PPM_2"/>
    <property type="match status" value="1"/>
</dbReference>
<evidence type="ECO:0000313" key="12">
    <source>
        <dbReference type="Proteomes" id="UP000692954"/>
    </source>
</evidence>
<dbReference type="GO" id="GO:0046872">
    <property type="term" value="F:metal ion binding"/>
    <property type="evidence" value="ECO:0007669"/>
    <property type="project" value="UniProtKB-KW"/>
</dbReference>
<protein>
    <recommendedName>
        <fullName evidence="3">protein-serine/threonine phosphatase</fullName>
        <ecNumber evidence="3">3.1.3.16</ecNumber>
    </recommendedName>
</protein>
<name>A0A8S1PG08_9CILI</name>
<reference evidence="11" key="1">
    <citation type="submission" date="2021-01" db="EMBL/GenBank/DDBJ databases">
        <authorList>
            <consortium name="Genoscope - CEA"/>
            <person name="William W."/>
        </authorList>
    </citation>
    <scope>NUCLEOTIDE SEQUENCE</scope>
</reference>
<dbReference type="GO" id="GO:0004722">
    <property type="term" value="F:protein serine/threonine phosphatase activity"/>
    <property type="evidence" value="ECO:0007669"/>
    <property type="project" value="UniProtKB-EC"/>
</dbReference>
<dbReference type="InterPro" id="IPR001932">
    <property type="entry name" value="PPM-type_phosphatase-like_dom"/>
</dbReference>
<evidence type="ECO:0000256" key="9">
    <source>
        <dbReference type="RuleBase" id="RU003465"/>
    </source>
</evidence>
<gene>
    <name evidence="11" type="ORF">PSON_ATCC_30995.1.T0770167</name>
</gene>
<dbReference type="PANTHER" id="PTHR13832:SF803">
    <property type="entry name" value="PROTEIN PHOSPHATASE 1G"/>
    <property type="match status" value="1"/>
</dbReference>
<evidence type="ECO:0000313" key="11">
    <source>
        <dbReference type="EMBL" id="CAD8102250.1"/>
    </source>
</evidence>
<dbReference type="InterPro" id="IPR000222">
    <property type="entry name" value="PP2C_BS"/>
</dbReference>
<keyword evidence="6 9" id="KW-0904">Protein phosphatase</keyword>
<dbReference type="EC" id="3.1.3.16" evidence="3"/>
<proteinExistence type="inferred from homology"/>
<evidence type="ECO:0000256" key="8">
    <source>
        <dbReference type="ARBA" id="ARBA00048336"/>
    </source>
</evidence>
<comment type="caution">
    <text evidence="11">The sequence shown here is derived from an EMBL/GenBank/DDBJ whole genome shotgun (WGS) entry which is preliminary data.</text>
</comment>
<dbReference type="AlphaFoldDB" id="A0A8S1PG08"/>
<feature type="domain" description="PPM-type phosphatase" evidence="10">
    <location>
        <begin position="23"/>
        <end position="263"/>
    </location>
</feature>
<dbReference type="EMBL" id="CAJJDN010000077">
    <property type="protein sequence ID" value="CAD8102250.1"/>
    <property type="molecule type" value="Genomic_DNA"/>
</dbReference>
<dbReference type="Proteomes" id="UP000692954">
    <property type="component" value="Unassembled WGS sequence"/>
</dbReference>
<comment type="catalytic activity">
    <reaction evidence="8">
        <text>O-phospho-L-threonyl-[protein] + H2O = L-threonyl-[protein] + phosphate</text>
        <dbReference type="Rhea" id="RHEA:47004"/>
        <dbReference type="Rhea" id="RHEA-COMP:11060"/>
        <dbReference type="Rhea" id="RHEA-COMP:11605"/>
        <dbReference type="ChEBI" id="CHEBI:15377"/>
        <dbReference type="ChEBI" id="CHEBI:30013"/>
        <dbReference type="ChEBI" id="CHEBI:43474"/>
        <dbReference type="ChEBI" id="CHEBI:61977"/>
        <dbReference type="EC" id="3.1.3.16"/>
    </reaction>
</comment>
<evidence type="ECO:0000256" key="3">
    <source>
        <dbReference type="ARBA" id="ARBA00013081"/>
    </source>
</evidence>
<keyword evidence="5 9" id="KW-0378">Hydrolase</keyword>
<evidence type="ECO:0000256" key="2">
    <source>
        <dbReference type="ARBA" id="ARBA00004170"/>
    </source>
</evidence>
<comment type="cofactor">
    <cofactor evidence="1">
        <name>Mg(2+)</name>
        <dbReference type="ChEBI" id="CHEBI:18420"/>
    </cofactor>
</comment>
<comment type="catalytic activity">
    <reaction evidence="7">
        <text>O-phospho-L-seryl-[protein] + H2O = L-seryl-[protein] + phosphate</text>
        <dbReference type="Rhea" id="RHEA:20629"/>
        <dbReference type="Rhea" id="RHEA-COMP:9863"/>
        <dbReference type="Rhea" id="RHEA-COMP:11604"/>
        <dbReference type="ChEBI" id="CHEBI:15377"/>
        <dbReference type="ChEBI" id="CHEBI:29999"/>
        <dbReference type="ChEBI" id="CHEBI:43474"/>
        <dbReference type="ChEBI" id="CHEBI:83421"/>
        <dbReference type="EC" id="3.1.3.16"/>
    </reaction>
</comment>
<dbReference type="CDD" id="cd00143">
    <property type="entry name" value="PP2Cc"/>
    <property type="match status" value="1"/>
</dbReference>
<dbReference type="OrthoDB" id="286193at2759"/>